<dbReference type="AlphaFoldDB" id="A0A4C1WXU1"/>
<proteinExistence type="inferred from homology"/>
<gene>
    <name evidence="4" type="primary">Gld</name>
    <name evidence="4" type="ORF">EVAR_40285_1</name>
</gene>
<dbReference type="Pfam" id="PF05199">
    <property type="entry name" value="GMC_oxred_C"/>
    <property type="match status" value="1"/>
</dbReference>
<evidence type="ECO:0000313" key="4">
    <source>
        <dbReference type="EMBL" id="GBP55492.1"/>
    </source>
</evidence>
<evidence type="ECO:0000256" key="1">
    <source>
        <dbReference type="ARBA" id="ARBA00010790"/>
    </source>
</evidence>
<dbReference type="Gene3D" id="3.30.560.10">
    <property type="entry name" value="Glucose Oxidase, domain 3"/>
    <property type="match status" value="2"/>
</dbReference>
<dbReference type="PANTHER" id="PTHR11552">
    <property type="entry name" value="GLUCOSE-METHANOL-CHOLINE GMC OXIDOREDUCTASE"/>
    <property type="match status" value="1"/>
</dbReference>
<name>A0A4C1WXU1_EUMVA</name>
<feature type="domain" description="DUF4371" evidence="3">
    <location>
        <begin position="122"/>
        <end position="283"/>
    </location>
</feature>
<dbReference type="InterPro" id="IPR012132">
    <property type="entry name" value="GMC_OxRdtase"/>
</dbReference>
<comment type="caution">
    <text evidence="4">The sequence shown here is derived from an EMBL/GenBank/DDBJ whole genome shotgun (WGS) entry which is preliminary data.</text>
</comment>
<evidence type="ECO:0000313" key="5">
    <source>
        <dbReference type="Proteomes" id="UP000299102"/>
    </source>
</evidence>
<dbReference type="SUPFAM" id="SSF51905">
    <property type="entry name" value="FAD/NAD(P)-binding domain"/>
    <property type="match status" value="1"/>
</dbReference>
<evidence type="ECO:0000259" key="3">
    <source>
        <dbReference type="Pfam" id="PF14291"/>
    </source>
</evidence>
<dbReference type="InterPro" id="IPR036188">
    <property type="entry name" value="FAD/NAD-bd_sf"/>
</dbReference>
<organism evidence="4 5">
    <name type="scientific">Eumeta variegata</name>
    <name type="common">Bagworm moth</name>
    <name type="synonym">Eumeta japonica</name>
    <dbReference type="NCBI Taxonomy" id="151549"/>
    <lineage>
        <taxon>Eukaryota</taxon>
        <taxon>Metazoa</taxon>
        <taxon>Ecdysozoa</taxon>
        <taxon>Arthropoda</taxon>
        <taxon>Hexapoda</taxon>
        <taxon>Insecta</taxon>
        <taxon>Pterygota</taxon>
        <taxon>Neoptera</taxon>
        <taxon>Endopterygota</taxon>
        <taxon>Lepidoptera</taxon>
        <taxon>Glossata</taxon>
        <taxon>Ditrysia</taxon>
        <taxon>Tineoidea</taxon>
        <taxon>Psychidae</taxon>
        <taxon>Oiketicinae</taxon>
        <taxon>Eumeta</taxon>
    </lineage>
</organism>
<dbReference type="InterPro" id="IPR007867">
    <property type="entry name" value="GMC_OxRtase_C"/>
</dbReference>
<dbReference type="GO" id="GO:0050660">
    <property type="term" value="F:flavin adenine dinucleotide binding"/>
    <property type="evidence" value="ECO:0007669"/>
    <property type="project" value="InterPro"/>
</dbReference>
<dbReference type="Gene3D" id="3.50.50.60">
    <property type="entry name" value="FAD/NAD(P)-binding domain"/>
    <property type="match status" value="1"/>
</dbReference>
<dbReference type="SUPFAM" id="SSF54373">
    <property type="entry name" value="FAD-linked reductases, C-terminal domain"/>
    <property type="match status" value="2"/>
</dbReference>
<dbReference type="GO" id="GO:0016614">
    <property type="term" value="F:oxidoreductase activity, acting on CH-OH group of donors"/>
    <property type="evidence" value="ECO:0007669"/>
    <property type="project" value="InterPro"/>
</dbReference>
<protein>
    <submittedName>
        <fullName evidence="4">Glucose dehydrogenase</fullName>
    </submittedName>
</protein>
<feature type="domain" description="Glucose-methanol-choline oxidoreductase C-terminal" evidence="2">
    <location>
        <begin position="342"/>
        <end position="449"/>
    </location>
</feature>
<dbReference type="Proteomes" id="UP000299102">
    <property type="component" value="Unassembled WGS sequence"/>
</dbReference>
<dbReference type="Pfam" id="PF14291">
    <property type="entry name" value="DUF4371"/>
    <property type="match status" value="1"/>
</dbReference>
<evidence type="ECO:0000259" key="2">
    <source>
        <dbReference type="Pfam" id="PF05199"/>
    </source>
</evidence>
<dbReference type="EMBL" id="BGZK01000670">
    <property type="protein sequence ID" value="GBP55492.1"/>
    <property type="molecule type" value="Genomic_DNA"/>
</dbReference>
<dbReference type="STRING" id="151549.A0A4C1WXU1"/>
<sequence length="469" mass="53135">MPGITDQWYWQVYGSLPWKVRQRTFALNPVLVRARSVGRLTIRSGDVADPPRIWPNYFNDSNDLYALVEGVRLVMNFGSMRITPKLNNSQRCGRSKEFAEVTLLRFKDYNKTYPDSQQPAIRRQELSFRGHDEKLTSDNRGNYIETLLFLKTYDSVLDMHLEQCSSTQNSVFSGLSSDIQNDLIKSIAQVIRDEIKSEINFAKFVSVIADETPDISHREQMSVIFRYLTKTGIEERFVGFFDVTLERGADQLSQSILEIIDQFNCKEKLVGQSYDGAAVMSGAQGGVQTKIKLQCPMAVFIPCYAHPERGQYSSSRATPPVIGWQRQWHAMRGARRSDLQSNRAFSRVQKVINTKAFQRYGTRLHDKPFPGCENQPFDSDAYWECAITQTSITLDHQVGTCKMGPENDPSAVVSPRLSVHGAQSLRVVDASIMPRIPAAHTHAPVLMIAEKAADMIKDDWKSHLADNLL</sequence>
<dbReference type="InterPro" id="IPR025398">
    <property type="entry name" value="DUF4371"/>
</dbReference>
<reference evidence="4 5" key="1">
    <citation type="journal article" date="2019" name="Commun. Biol.">
        <title>The bagworm genome reveals a unique fibroin gene that provides high tensile strength.</title>
        <authorList>
            <person name="Kono N."/>
            <person name="Nakamura H."/>
            <person name="Ohtoshi R."/>
            <person name="Tomita M."/>
            <person name="Numata K."/>
            <person name="Arakawa K."/>
        </authorList>
    </citation>
    <scope>NUCLEOTIDE SEQUENCE [LARGE SCALE GENOMIC DNA]</scope>
</reference>
<dbReference type="OrthoDB" id="6617004at2759"/>
<keyword evidence="5" id="KW-1185">Reference proteome</keyword>
<comment type="similarity">
    <text evidence="1">Belongs to the GMC oxidoreductase family.</text>
</comment>
<dbReference type="PANTHER" id="PTHR11552:SF227">
    <property type="entry name" value="GLUCOSE DEHYDROGENASE [FAD, QUINONE]-LIKE PROTEIN"/>
    <property type="match status" value="1"/>
</dbReference>
<accession>A0A4C1WXU1</accession>